<dbReference type="RefSeq" id="WP_149207758.1">
    <property type="nucleotide sequence ID" value="NZ_JBHSFY010000012.1"/>
</dbReference>
<dbReference type="InterPro" id="IPR002577">
    <property type="entry name" value="HTH_HxlR"/>
</dbReference>
<keyword evidence="2" id="KW-0238">DNA-binding</keyword>
<proteinExistence type="predicted"/>
<organism evidence="5 6">
    <name type="scientific">Flavobacterium chungangensis</name>
    <dbReference type="NCBI Taxonomy" id="2708132"/>
    <lineage>
        <taxon>Bacteria</taxon>
        <taxon>Pseudomonadati</taxon>
        <taxon>Bacteroidota</taxon>
        <taxon>Flavobacteriia</taxon>
        <taxon>Flavobacteriales</taxon>
        <taxon>Flavobacteriaceae</taxon>
        <taxon>Flavobacterium</taxon>
    </lineage>
</organism>
<dbReference type="InterPro" id="IPR036388">
    <property type="entry name" value="WH-like_DNA-bd_sf"/>
</dbReference>
<keyword evidence="1" id="KW-0805">Transcription regulation</keyword>
<dbReference type="PROSITE" id="PS51118">
    <property type="entry name" value="HTH_HXLR"/>
    <property type="match status" value="1"/>
</dbReference>
<gene>
    <name evidence="5" type="ORF">ACFO3N_18180</name>
</gene>
<evidence type="ECO:0000259" key="4">
    <source>
        <dbReference type="PROSITE" id="PS51118"/>
    </source>
</evidence>
<protein>
    <submittedName>
        <fullName evidence="5">Winged helix-turn-helix transcriptional regulator</fullName>
    </submittedName>
</protein>
<dbReference type="SUPFAM" id="SSF46785">
    <property type="entry name" value="Winged helix' DNA-binding domain"/>
    <property type="match status" value="1"/>
</dbReference>
<comment type="caution">
    <text evidence="5">The sequence shown here is derived from an EMBL/GenBank/DDBJ whole genome shotgun (WGS) entry which is preliminary data.</text>
</comment>
<keyword evidence="3" id="KW-0804">Transcription</keyword>
<dbReference type="EMBL" id="JBHSFY010000012">
    <property type="protein sequence ID" value="MFC4479010.1"/>
    <property type="molecule type" value="Genomic_DNA"/>
</dbReference>
<name>A0ABV8ZIQ2_9FLAO</name>
<sequence length="119" mass="13547">MTKIIDLNDECCPVKKALALLGGKWTLLILFQINHSIIRYGELRRAIPGISEKMLLQELNFLVSNSLVSKKSYPEKPPRVEYTLTPLGLKVLPIIETIDLFARENLKSHNNFLIKSAEE</sequence>
<dbReference type="InterPro" id="IPR036390">
    <property type="entry name" value="WH_DNA-bd_sf"/>
</dbReference>
<dbReference type="Gene3D" id="1.10.10.10">
    <property type="entry name" value="Winged helix-like DNA-binding domain superfamily/Winged helix DNA-binding domain"/>
    <property type="match status" value="1"/>
</dbReference>
<evidence type="ECO:0000313" key="5">
    <source>
        <dbReference type="EMBL" id="MFC4479010.1"/>
    </source>
</evidence>
<feature type="domain" description="HTH hxlR-type" evidence="4">
    <location>
        <begin position="12"/>
        <end position="110"/>
    </location>
</feature>
<dbReference type="PANTHER" id="PTHR33204">
    <property type="entry name" value="TRANSCRIPTIONAL REGULATOR, MARR FAMILY"/>
    <property type="match status" value="1"/>
</dbReference>
<evidence type="ECO:0000256" key="1">
    <source>
        <dbReference type="ARBA" id="ARBA00023015"/>
    </source>
</evidence>
<evidence type="ECO:0000256" key="3">
    <source>
        <dbReference type="ARBA" id="ARBA00023163"/>
    </source>
</evidence>
<reference evidence="6" key="1">
    <citation type="journal article" date="2019" name="Int. J. Syst. Evol. Microbiol.">
        <title>The Global Catalogue of Microorganisms (GCM) 10K type strain sequencing project: providing services to taxonomists for standard genome sequencing and annotation.</title>
        <authorList>
            <consortium name="The Broad Institute Genomics Platform"/>
            <consortium name="The Broad Institute Genome Sequencing Center for Infectious Disease"/>
            <person name="Wu L."/>
            <person name="Ma J."/>
        </authorList>
    </citation>
    <scope>NUCLEOTIDE SEQUENCE [LARGE SCALE GENOMIC DNA]</scope>
    <source>
        <strain evidence="6">NBRC 103627</strain>
    </source>
</reference>
<dbReference type="Proteomes" id="UP001596003">
    <property type="component" value="Unassembled WGS sequence"/>
</dbReference>
<keyword evidence="6" id="KW-1185">Reference proteome</keyword>
<dbReference type="Pfam" id="PF01638">
    <property type="entry name" value="HxlR"/>
    <property type="match status" value="1"/>
</dbReference>
<accession>A0ABV8ZIQ2</accession>
<evidence type="ECO:0000313" key="6">
    <source>
        <dbReference type="Proteomes" id="UP001596003"/>
    </source>
</evidence>
<evidence type="ECO:0000256" key="2">
    <source>
        <dbReference type="ARBA" id="ARBA00023125"/>
    </source>
</evidence>